<dbReference type="GO" id="GO:0009055">
    <property type="term" value="F:electron transfer activity"/>
    <property type="evidence" value="ECO:0007669"/>
    <property type="project" value="InterPro"/>
</dbReference>
<name>A0A7S1AQY3_NOCSC</name>
<comment type="subcellular location">
    <subcellularLocation>
        <location evidence="1">Mitochondrion intermembrane space</location>
    </subcellularLocation>
</comment>
<evidence type="ECO:0000256" key="1">
    <source>
        <dbReference type="ARBA" id="ARBA00004569"/>
    </source>
</evidence>
<dbReference type="PANTHER" id="PTHR11961">
    <property type="entry name" value="CYTOCHROME C"/>
    <property type="match status" value="1"/>
</dbReference>
<keyword evidence="6 10" id="KW-0249">Electron transport</keyword>
<dbReference type="PRINTS" id="PR00604">
    <property type="entry name" value="CYTCHRMECIAB"/>
</dbReference>
<evidence type="ECO:0000256" key="5">
    <source>
        <dbReference type="ARBA" id="ARBA00022723"/>
    </source>
</evidence>
<keyword evidence="4 8" id="KW-0349">Heme</keyword>
<evidence type="ECO:0000256" key="9">
    <source>
        <dbReference type="RuleBase" id="RU004426"/>
    </source>
</evidence>
<organism evidence="12">
    <name type="scientific">Noctiluca scintillans</name>
    <name type="common">Sea sparkle</name>
    <name type="synonym">Red tide dinoflagellate</name>
    <dbReference type="NCBI Taxonomy" id="2966"/>
    <lineage>
        <taxon>Eukaryota</taxon>
        <taxon>Sar</taxon>
        <taxon>Alveolata</taxon>
        <taxon>Dinophyceae</taxon>
        <taxon>Noctilucales</taxon>
        <taxon>Noctilucaceae</taxon>
        <taxon>Noctiluca</taxon>
    </lineage>
</organism>
<evidence type="ECO:0000256" key="6">
    <source>
        <dbReference type="ARBA" id="ARBA00022982"/>
    </source>
</evidence>
<keyword evidence="10" id="KW-0679">Respiratory chain</keyword>
<dbReference type="InterPro" id="IPR009056">
    <property type="entry name" value="Cyt_c-like_dom"/>
</dbReference>
<dbReference type="GO" id="GO:0046872">
    <property type="term" value="F:metal ion binding"/>
    <property type="evidence" value="ECO:0007669"/>
    <property type="project" value="UniProtKB-KW"/>
</dbReference>
<keyword evidence="3 10" id="KW-0813">Transport</keyword>
<dbReference type="Gene3D" id="1.10.760.10">
    <property type="entry name" value="Cytochrome c-like domain"/>
    <property type="match status" value="1"/>
</dbReference>
<evidence type="ECO:0000256" key="3">
    <source>
        <dbReference type="ARBA" id="ARBA00022448"/>
    </source>
</evidence>
<accession>A0A7S1AQY3</accession>
<comment type="PTM">
    <text evidence="10">Binds 1 heme group per subunit.</text>
</comment>
<dbReference type="InterPro" id="IPR002327">
    <property type="entry name" value="Cyt_c_1A/1B"/>
</dbReference>
<evidence type="ECO:0000256" key="7">
    <source>
        <dbReference type="ARBA" id="ARBA00023004"/>
    </source>
</evidence>
<gene>
    <name evidence="12" type="ORF">NSCI0253_LOCUS36847</name>
</gene>
<protein>
    <recommendedName>
        <fullName evidence="11">Cytochrome c domain-containing protein</fullName>
    </recommendedName>
</protein>
<feature type="domain" description="Cytochrome c" evidence="11">
    <location>
        <begin position="28"/>
        <end position="129"/>
    </location>
</feature>
<keyword evidence="5 8" id="KW-0479">Metal-binding</keyword>
<dbReference type="AlphaFoldDB" id="A0A7S1AQY3"/>
<keyword evidence="7 8" id="KW-0408">Iron</keyword>
<dbReference type="GO" id="GO:0005758">
    <property type="term" value="C:mitochondrial intermembrane space"/>
    <property type="evidence" value="ECO:0007669"/>
    <property type="project" value="UniProtKB-SubCell"/>
</dbReference>
<evidence type="ECO:0000256" key="2">
    <source>
        <dbReference type="ARBA" id="ARBA00006488"/>
    </source>
</evidence>
<comment type="similarity">
    <text evidence="2 9">Belongs to the cytochrome c family.</text>
</comment>
<evidence type="ECO:0000256" key="4">
    <source>
        <dbReference type="ARBA" id="ARBA00022617"/>
    </source>
</evidence>
<sequence>MSAGSTSEAVPPVSVGIAPEPVVDVSQGDIERGAQLFKSKCASCHSIREGGPNKQGPPLFGVMGRVAGTCEGFEYSDAMVRSGIVWSDKHLWEYLVNPMTYVVGTNKIAGCMRMEQDRADTIAYIKTCT</sequence>
<dbReference type="Pfam" id="PF00034">
    <property type="entry name" value="Cytochrom_C"/>
    <property type="match status" value="1"/>
</dbReference>
<proteinExistence type="inferred from homology"/>
<reference evidence="12" key="1">
    <citation type="submission" date="2021-01" db="EMBL/GenBank/DDBJ databases">
        <authorList>
            <person name="Corre E."/>
            <person name="Pelletier E."/>
            <person name="Niang G."/>
            <person name="Scheremetjew M."/>
            <person name="Finn R."/>
            <person name="Kale V."/>
            <person name="Holt S."/>
            <person name="Cochrane G."/>
            <person name="Meng A."/>
            <person name="Brown T."/>
            <person name="Cohen L."/>
        </authorList>
    </citation>
    <scope>NUCLEOTIDE SEQUENCE</scope>
</reference>
<evidence type="ECO:0000259" key="11">
    <source>
        <dbReference type="PROSITE" id="PS51007"/>
    </source>
</evidence>
<comment type="function">
    <text evidence="10">Electron carrier protein. The oxidized form of the cytochrome c heme group can accept an electron from the heme group of the cytochrome c1 subunit of cytochrome reductase. Cytochrome c then transfers this electron to the cytochrome oxidase complex, the final protein carrier in the mitochondrial electron-transport chain.</text>
</comment>
<dbReference type="InterPro" id="IPR036909">
    <property type="entry name" value="Cyt_c-like_dom_sf"/>
</dbReference>
<keyword evidence="10" id="KW-0496">Mitochondrion</keyword>
<dbReference type="EMBL" id="HBFQ01051591">
    <property type="protein sequence ID" value="CAD8862492.1"/>
    <property type="molecule type" value="Transcribed_RNA"/>
</dbReference>
<evidence type="ECO:0000313" key="12">
    <source>
        <dbReference type="EMBL" id="CAD8862492.1"/>
    </source>
</evidence>
<dbReference type="GO" id="GO:0020037">
    <property type="term" value="F:heme binding"/>
    <property type="evidence" value="ECO:0007669"/>
    <property type="project" value="InterPro"/>
</dbReference>
<dbReference type="PROSITE" id="PS51007">
    <property type="entry name" value="CYTC"/>
    <property type="match status" value="1"/>
</dbReference>
<evidence type="ECO:0000256" key="8">
    <source>
        <dbReference type="PROSITE-ProRule" id="PRU00433"/>
    </source>
</evidence>
<evidence type="ECO:0000256" key="10">
    <source>
        <dbReference type="RuleBase" id="RU004427"/>
    </source>
</evidence>
<dbReference type="SUPFAM" id="SSF46626">
    <property type="entry name" value="Cytochrome c"/>
    <property type="match status" value="1"/>
</dbReference>